<name>A0AA86R6W6_9EUKA</name>
<dbReference type="EMBL" id="CAXDID020000418">
    <property type="protein sequence ID" value="CAL6089234.1"/>
    <property type="molecule type" value="Genomic_DNA"/>
</dbReference>
<accession>A0AA86R6W6</accession>
<evidence type="ECO:0000313" key="3">
    <source>
        <dbReference type="Proteomes" id="UP001642409"/>
    </source>
</evidence>
<dbReference type="AlphaFoldDB" id="A0AA86R6W6"/>
<evidence type="ECO:0000313" key="1">
    <source>
        <dbReference type="EMBL" id="CAI9967383.1"/>
    </source>
</evidence>
<organism evidence="1">
    <name type="scientific">Hexamita inflata</name>
    <dbReference type="NCBI Taxonomy" id="28002"/>
    <lineage>
        <taxon>Eukaryota</taxon>
        <taxon>Metamonada</taxon>
        <taxon>Diplomonadida</taxon>
        <taxon>Hexamitidae</taxon>
        <taxon>Hexamitinae</taxon>
        <taxon>Hexamita</taxon>
    </lineage>
</organism>
<dbReference type="Proteomes" id="UP001642409">
    <property type="component" value="Unassembled WGS sequence"/>
</dbReference>
<dbReference type="EMBL" id="CATOUU010001023">
    <property type="protein sequence ID" value="CAI9967383.1"/>
    <property type="molecule type" value="Genomic_DNA"/>
</dbReference>
<sequence>MTNNKIIFHNACGFEQAVEIIFSKQHDFDTLATNPNFNINWICPQNQAQIRNFLDYLGPSSTIEQATVLMNNTIARRDQCPYYNPIILKYPQVVNRTLLIHNDQELHSVQFNELMNTENLFVFECYNLSFERVSTKIKKLVVNMCGLENIRINGLLNMKSN</sequence>
<comment type="caution">
    <text evidence="1">The sequence shown here is derived from an EMBL/GenBank/DDBJ whole genome shotgun (WGS) entry which is preliminary data.</text>
</comment>
<keyword evidence="3" id="KW-1185">Reference proteome</keyword>
<evidence type="ECO:0000313" key="2">
    <source>
        <dbReference type="EMBL" id="CAL6089234.1"/>
    </source>
</evidence>
<protein>
    <submittedName>
        <fullName evidence="2">Hypothetical_protein</fullName>
    </submittedName>
</protein>
<reference evidence="2 3" key="2">
    <citation type="submission" date="2024-07" db="EMBL/GenBank/DDBJ databases">
        <authorList>
            <person name="Akdeniz Z."/>
        </authorList>
    </citation>
    <scope>NUCLEOTIDE SEQUENCE [LARGE SCALE GENOMIC DNA]</scope>
</reference>
<gene>
    <name evidence="1" type="ORF">HINF_LOCUS55028</name>
    <name evidence="2" type="ORF">HINF_LOCUS64719</name>
</gene>
<proteinExistence type="predicted"/>
<reference evidence="1" key="1">
    <citation type="submission" date="2023-06" db="EMBL/GenBank/DDBJ databases">
        <authorList>
            <person name="Kurt Z."/>
        </authorList>
    </citation>
    <scope>NUCLEOTIDE SEQUENCE</scope>
</reference>